<comment type="similarity">
    <text evidence="2">Belongs to the GtrA family.</text>
</comment>
<dbReference type="Proteomes" id="UP000033695">
    <property type="component" value="Unassembled WGS sequence"/>
</dbReference>
<comment type="subcellular location">
    <subcellularLocation>
        <location evidence="1">Membrane</location>
        <topology evidence="1">Multi-pass membrane protein</topology>
    </subcellularLocation>
</comment>
<comment type="caution">
    <text evidence="8">The sequence shown here is derived from an EMBL/GenBank/DDBJ whole genome shotgun (WGS) entry which is preliminary data.</text>
</comment>
<feature type="transmembrane region" description="Helical" evidence="6">
    <location>
        <begin position="12"/>
        <end position="36"/>
    </location>
</feature>
<organism evidence="8 9">
    <name type="scientific">Bombilactobacillus mellis</name>
    <dbReference type="NCBI Taxonomy" id="1218508"/>
    <lineage>
        <taxon>Bacteria</taxon>
        <taxon>Bacillati</taxon>
        <taxon>Bacillota</taxon>
        <taxon>Bacilli</taxon>
        <taxon>Lactobacillales</taxon>
        <taxon>Lactobacillaceae</taxon>
        <taxon>Bombilactobacillus</taxon>
    </lineage>
</organism>
<dbReference type="AlphaFoldDB" id="A0A0F4KX63"/>
<evidence type="ECO:0000256" key="1">
    <source>
        <dbReference type="ARBA" id="ARBA00004141"/>
    </source>
</evidence>
<accession>A0A0F4KX63</accession>
<feature type="transmembrane region" description="Helical" evidence="6">
    <location>
        <begin position="116"/>
        <end position="135"/>
    </location>
</feature>
<evidence type="ECO:0000313" key="8">
    <source>
        <dbReference type="EMBL" id="KJY50985.1"/>
    </source>
</evidence>
<dbReference type="GO" id="GO:0005886">
    <property type="term" value="C:plasma membrane"/>
    <property type="evidence" value="ECO:0007669"/>
    <property type="project" value="TreeGrafter"/>
</dbReference>
<dbReference type="OrthoDB" id="361483at2"/>
<proteinExistence type="inferred from homology"/>
<keyword evidence="4 6" id="KW-1133">Transmembrane helix</keyword>
<evidence type="ECO:0000313" key="9">
    <source>
        <dbReference type="Proteomes" id="UP000033695"/>
    </source>
</evidence>
<dbReference type="PANTHER" id="PTHR38459:SF5">
    <property type="entry name" value="CELL WALL TEICHOIC ACID GLYCOSYLATION PROTEIN GTCA"/>
    <property type="match status" value="1"/>
</dbReference>
<evidence type="ECO:0000256" key="3">
    <source>
        <dbReference type="ARBA" id="ARBA00022692"/>
    </source>
</evidence>
<name>A0A0F4KX63_9LACO</name>
<feature type="transmembrane region" description="Helical" evidence="6">
    <location>
        <begin position="82"/>
        <end position="104"/>
    </location>
</feature>
<gene>
    <name evidence="8" type="ORF">JG29_00220</name>
</gene>
<dbReference type="PATRIC" id="fig|1218508.4.peg.23"/>
<evidence type="ECO:0000256" key="6">
    <source>
        <dbReference type="SAM" id="Phobius"/>
    </source>
</evidence>
<dbReference type="EMBL" id="JXBZ01000002">
    <property type="protein sequence ID" value="KJY50985.1"/>
    <property type="molecule type" value="Genomic_DNA"/>
</dbReference>
<sequence>MKELRILIQKYWPFISYLIFGGLTTLINLIIFYELYTWHHLIGYQWATFIAWLFSVLFAYVTNKQFVFNSHQKSKTAVLRELESFFFFRILSLLLDFAILYIGIGLLHANSFIVKLIDNILVVVANYIFSKVFIFKEK</sequence>
<evidence type="ECO:0000259" key="7">
    <source>
        <dbReference type="Pfam" id="PF04138"/>
    </source>
</evidence>
<protein>
    <submittedName>
        <fullName evidence="8">Teichoic acid glycosylation protein</fullName>
    </submittedName>
</protein>
<dbReference type="HOGENOM" id="CLU_083873_1_1_9"/>
<reference evidence="8 9" key="1">
    <citation type="submission" date="2014-12" db="EMBL/GenBank/DDBJ databases">
        <title>Comparative genomics of the lactic acid bacteria isolated from the honey bee gut.</title>
        <authorList>
            <person name="Ellegaard K.M."/>
            <person name="Tamarit D."/>
            <person name="Javelind E."/>
            <person name="Olofsson T."/>
            <person name="Andersson S.G."/>
            <person name="Vasquez A."/>
        </authorList>
    </citation>
    <scope>NUCLEOTIDE SEQUENCE [LARGE SCALE GENOMIC DNA]</scope>
    <source>
        <strain evidence="8 9">Hon2</strain>
    </source>
</reference>
<dbReference type="STRING" id="1218508.JG29_00220"/>
<evidence type="ECO:0000256" key="2">
    <source>
        <dbReference type="ARBA" id="ARBA00009399"/>
    </source>
</evidence>
<evidence type="ECO:0000256" key="4">
    <source>
        <dbReference type="ARBA" id="ARBA00022989"/>
    </source>
</evidence>
<feature type="transmembrane region" description="Helical" evidence="6">
    <location>
        <begin position="42"/>
        <end position="61"/>
    </location>
</feature>
<evidence type="ECO:0000256" key="5">
    <source>
        <dbReference type="ARBA" id="ARBA00023136"/>
    </source>
</evidence>
<dbReference type="RefSeq" id="WP_045921955.1">
    <property type="nucleotide sequence ID" value="NZ_JAAEDY010000007.1"/>
</dbReference>
<dbReference type="InterPro" id="IPR051401">
    <property type="entry name" value="GtrA_CellWall_Glycosyl"/>
</dbReference>
<keyword evidence="3 6" id="KW-0812">Transmembrane</keyword>
<dbReference type="GO" id="GO:0000271">
    <property type="term" value="P:polysaccharide biosynthetic process"/>
    <property type="evidence" value="ECO:0007669"/>
    <property type="project" value="InterPro"/>
</dbReference>
<feature type="domain" description="GtrA/DPMS transmembrane" evidence="7">
    <location>
        <begin position="17"/>
        <end position="135"/>
    </location>
</feature>
<keyword evidence="5 6" id="KW-0472">Membrane</keyword>
<keyword evidence="9" id="KW-1185">Reference proteome</keyword>
<dbReference type="InterPro" id="IPR007267">
    <property type="entry name" value="GtrA_DPMS_TM"/>
</dbReference>
<dbReference type="Pfam" id="PF04138">
    <property type="entry name" value="GtrA_DPMS_TM"/>
    <property type="match status" value="1"/>
</dbReference>
<dbReference type="PANTHER" id="PTHR38459">
    <property type="entry name" value="PROPHAGE BACTOPRENOL-LINKED GLUCOSE TRANSLOCASE HOMOLOG"/>
    <property type="match status" value="1"/>
</dbReference>